<name>A0ABP0E3R6_9PEZI</name>
<accession>A0ABP0E3R6</accession>
<keyword evidence="3" id="KW-1185">Reference proteome</keyword>
<comment type="caution">
    <text evidence="2">The sequence shown here is derived from an EMBL/GenBank/DDBJ whole genome shotgun (WGS) entry which is preliminary data.</text>
</comment>
<gene>
    <name evidence="2" type="ORF">SEPCBS119000_006587</name>
</gene>
<evidence type="ECO:0008006" key="4">
    <source>
        <dbReference type="Google" id="ProtNLM"/>
    </source>
</evidence>
<evidence type="ECO:0000256" key="1">
    <source>
        <dbReference type="SAM" id="MobiDB-lite"/>
    </source>
</evidence>
<proteinExistence type="predicted"/>
<sequence length="268" mass="30562">MTADVMSLFAHYKVQGMVNSKKAKDWDAIFELVCEDAQRKWPFYSWTPRVIKNKFNTEKRRFRDWTTFVTKSGVSYNEEKRLPETDNEKLWSDFFEQNKKNGRGVEWVKDTPLGDVAVYQEVFSEESATGEEIESVREMAKATKATVAPKESDSPALPATRRLKRKLPCHRNPDVNQSLPASKADLMLPEMSDETPSTQSGKLKRGENLASQTESLLQSLKELKKMEVSSVSETVEAALADLCKNWHGKLSDVDLVVCTPSTYFMYLQ</sequence>
<dbReference type="EMBL" id="CAWUON010000191">
    <property type="protein sequence ID" value="CAK7275228.1"/>
    <property type="molecule type" value="Genomic_DNA"/>
</dbReference>
<feature type="region of interest" description="Disordered" evidence="1">
    <location>
        <begin position="143"/>
        <end position="210"/>
    </location>
</feature>
<organism evidence="2 3">
    <name type="scientific">Sporothrix epigloea</name>
    <dbReference type="NCBI Taxonomy" id="1892477"/>
    <lineage>
        <taxon>Eukaryota</taxon>
        <taxon>Fungi</taxon>
        <taxon>Dikarya</taxon>
        <taxon>Ascomycota</taxon>
        <taxon>Pezizomycotina</taxon>
        <taxon>Sordariomycetes</taxon>
        <taxon>Sordariomycetidae</taxon>
        <taxon>Ophiostomatales</taxon>
        <taxon>Ophiostomataceae</taxon>
        <taxon>Sporothrix</taxon>
    </lineage>
</organism>
<reference evidence="2 3" key="1">
    <citation type="submission" date="2024-01" db="EMBL/GenBank/DDBJ databases">
        <authorList>
            <person name="Allen C."/>
            <person name="Tagirdzhanova G."/>
        </authorList>
    </citation>
    <scope>NUCLEOTIDE SEQUENCE [LARGE SCALE GENOMIC DNA]</scope>
    <source>
        <strain evidence="2 3">CBS 119000</strain>
    </source>
</reference>
<protein>
    <recommendedName>
        <fullName evidence="4">Myb/SANT-like domain-containing protein</fullName>
    </recommendedName>
</protein>
<dbReference type="Proteomes" id="UP001642502">
    <property type="component" value="Unassembled WGS sequence"/>
</dbReference>
<evidence type="ECO:0000313" key="3">
    <source>
        <dbReference type="Proteomes" id="UP001642502"/>
    </source>
</evidence>
<evidence type="ECO:0000313" key="2">
    <source>
        <dbReference type="EMBL" id="CAK7275228.1"/>
    </source>
</evidence>